<evidence type="ECO:0000256" key="3">
    <source>
        <dbReference type="ARBA" id="ARBA00022741"/>
    </source>
</evidence>
<proteinExistence type="predicted"/>
<keyword evidence="2 7" id="KW-0812">Transmembrane</keyword>
<reference evidence="10" key="2">
    <citation type="submission" date="2022-11" db="EMBL/GenBank/DDBJ databases">
        <title>Draft genome sequencing of Pseudomonas atacamensis RS3R1.</title>
        <authorList>
            <person name="Furuya T."/>
            <person name="Kaneko H."/>
        </authorList>
    </citation>
    <scope>NUCLEOTIDE SEQUENCE</scope>
    <source>
        <strain evidence="10">RS3R-1</strain>
    </source>
</reference>
<comment type="subcellular location">
    <subcellularLocation>
        <location evidence="1">Cell membrane</location>
        <topology evidence="1">Multi-pass membrane protein</topology>
    </subcellularLocation>
</comment>
<feature type="transmembrane region" description="Helical" evidence="7">
    <location>
        <begin position="281"/>
        <end position="300"/>
    </location>
</feature>
<evidence type="ECO:0000259" key="9">
    <source>
        <dbReference type="PROSITE" id="PS50929"/>
    </source>
</evidence>
<dbReference type="InterPro" id="IPR003593">
    <property type="entry name" value="AAA+_ATPase"/>
</dbReference>
<dbReference type="PROSITE" id="PS50893">
    <property type="entry name" value="ABC_TRANSPORTER_2"/>
    <property type="match status" value="1"/>
</dbReference>
<sequence>MIQNDHRHILMQTFIRTACEKHRLLLVMTIGATITLKILALAPPLLLGKIVDSLNDADHTTLRTLLFFTAAFTLAGCIQSMITPLQTLLLSKLVQRIVMDASINWMARLMGKDFSQFGTWRIGQFIKSVERGITAHEQLLMFFVTTGFPLCLEFLIVAGAFWYMGGAWVFCALAGLGGCYLYTTHRIIRWRRKHIDAVNDQEDELSATLVNTLRAGKSIKLERAERTALQPLNRAFERYANAAVTVAGSGGLLSAAKILFISLSTGGLLAWGVMDQTSGQASISVGQLVAIFSIAGTFLLNVSALTEGYRVLDQFSADQRRLKELLATADFDNDRRNDSDALHNLSTLRLEPCEITHNGVAQLSIASQISFRQGQSVAIIGPSGAGKSTLLEALAGLDFSVRPRLFIDDLCIDRLNARVHLETVRYSPQSPQFLEGSFEQSVLFGVEQSKTLNEAIQSLQLDEIIGRGHIAENATNISGGEAKRLSLLRLLNRPGKFNLFDEPSASIEPKLATPVWDLLFKTFAGQGLICVTHDVEHLHRFDRVLVMQQGAIVDEGKWCELLERPAIKVILNSLHTQT</sequence>
<evidence type="ECO:0000259" key="8">
    <source>
        <dbReference type="PROSITE" id="PS50893"/>
    </source>
</evidence>
<feature type="transmembrane region" description="Helical" evidence="7">
    <location>
        <begin position="139"/>
        <end position="161"/>
    </location>
</feature>
<evidence type="ECO:0000256" key="6">
    <source>
        <dbReference type="ARBA" id="ARBA00023136"/>
    </source>
</evidence>
<dbReference type="EMBL" id="BSCQ01000028">
    <property type="protein sequence ID" value="GLH42631.1"/>
    <property type="molecule type" value="Genomic_DNA"/>
</dbReference>
<evidence type="ECO:0000256" key="4">
    <source>
        <dbReference type="ARBA" id="ARBA00022840"/>
    </source>
</evidence>
<feature type="transmembrane region" description="Helical" evidence="7">
    <location>
        <begin position="167"/>
        <end position="183"/>
    </location>
</feature>
<feature type="transmembrane region" description="Helical" evidence="7">
    <location>
        <begin position="66"/>
        <end position="90"/>
    </location>
</feature>
<accession>A0ABQ5PGJ2</accession>
<keyword evidence="3" id="KW-0547">Nucleotide-binding</keyword>
<dbReference type="PROSITE" id="PS00211">
    <property type="entry name" value="ABC_TRANSPORTER_1"/>
    <property type="match status" value="1"/>
</dbReference>
<dbReference type="PROSITE" id="PS50929">
    <property type="entry name" value="ABC_TM1F"/>
    <property type="match status" value="1"/>
</dbReference>
<organism evidence="10 11">
    <name type="scientific">Pseudomonas atacamensis</name>
    <dbReference type="NCBI Taxonomy" id="2565368"/>
    <lineage>
        <taxon>Bacteria</taxon>
        <taxon>Pseudomonadati</taxon>
        <taxon>Pseudomonadota</taxon>
        <taxon>Gammaproteobacteria</taxon>
        <taxon>Pseudomonadales</taxon>
        <taxon>Pseudomonadaceae</taxon>
        <taxon>Pseudomonas</taxon>
    </lineage>
</organism>
<evidence type="ECO:0000256" key="2">
    <source>
        <dbReference type="ARBA" id="ARBA00022692"/>
    </source>
</evidence>
<dbReference type="SMART" id="SM00382">
    <property type="entry name" value="AAA"/>
    <property type="match status" value="1"/>
</dbReference>
<gene>
    <name evidence="10" type="ORF">RS3R1_17180</name>
</gene>
<keyword evidence="4" id="KW-0067">ATP-binding</keyword>
<dbReference type="InterPro" id="IPR011527">
    <property type="entry name" value="ABC1_TM_dom"/>
</dbReference>
<comment type="caution">
    <text evidence="10">The sequence shown here is derived from an EMBL/GenBank/DDBJ whole genome shotgun (WGS) entry which is preliminary data.</text>
</comment>
<evidence type="ECO:0000256" key="5">
    <source>
        <dbReference type="ARBA" id="ARBA00022989"/>
    </source>
</evidence>
<dbReference type="Proteomes" id="UP001145022">
    <property type="component" value="Unassembled WGS sequence"/>
</dbReference>
<dbReference type="Pfam" id="PF00005">
    <property type="entry name" value="ABC_tran"/>
    <property type="match status" value="1"/>
</dbReference>
<evidence type="ECO:0000256" key="7">
    <source>
        <dbReference type="SAM" id="Phobius"/>
    </source>
</evidence>
<protein>
    <submittedName>
        <fullName evidence="10">Metal ABC transporter permease</fullName>
    </submittedName>
</protein>
<evidence type="ECO:0000313" key="10">
    <source>
        <dbReference type="EMBL" id="GLH42631.1"/>
    </source>
</evidence>
<feature type="transmembrane region" description="Helical" evidence="7">
    <location>
        <begin position="24"/>
        <end position="46"/>
    </location>
</feature>
<keyword evidence="5 7" id="KW-1133">Transmembrane helix</keyword>
<dbReference type="InterPro" id="IPR017871">
    <property type="entry name" value="ABC_transporter-like_CS"/>
</dbReference>
<dbReference type="InterPro" id="IPR027417">
    <property type="entry name" value="P-loop_NTPase"/>
</dbReference>
<reference evidence="10" key="3">
    <citation type="journal article" date="2023" name="J. Biotechnol.">
        <title>Draft Genome Sequences of Endophytic Pseudomonas Strains, Isolated from the Interior of Brassicaceae Plants.</title>
        <authorList>
            <person name="Kaneko H."/>
            <person name="Furuya T."/>
        </authorList>
    </citation>
    <scope>NUCLEOTIDE SEQUENCE</scope>
    <source>
        <strain evidence="10">RS3R-1</strain>
    </source>
</reference>
<dbReference type="SUPFAM" id="SSF90123">
    <property type="entry name" value="ABC transporter transmembrane region"/>
    <property type="match status" value="1"/>
</dbReference>
<evidence type="ECO:0000256" key="1">
    <source>
        <dbReference type="ARBA" id="ARBA00004651"/>
    </source>
</evidence>
<dbReference type="PANTHER" id="PTHR24221:SF654">
    <property type="entry name" value="ATP-BINDING CASSETTE SUB-FAMILY B MEMBER 6"/>
    <property type="match status" value="1"/>
</dbReference>
<dbReference type="SUPFAM" id="SSF52540">
    <property type="entry name" value="P-loop containing nucleoside triphosphate hydrolases"/>
    <property type="match status" value="1"/>
</dbReference>
<dbReference type="Gene3D" id="1.20.1560.10">
    <property type="entry name" value="ABC transporter type 1, transmembrane domain"/>
    <property type="match status" value="1"/>
</dbReference>
<dbReference type="Gene3D" id="3.40.50.300">
    <property type="entry name" value="P-loop containing nucleotide triphosphate hydrolases"/>
    <property type="match status" value="1"/>
</dbReference>
<dbReference type="PANTHER" id="PTHR24221">
    <property type="entry name" value="ATP-BINDING CASSETTE SUB-FAMILY B"/>
    <property type="match status" value="1"/>
</dbReference>
<evidence type="ECO:0000313" key="11">
    <source>
        <dbReference type="Proteomes" id="UP001145022"/>
    </source>
</evidence>
<keyword evidence="11" id="KW-1185">Reference proteome</keyword>
<name>A0ABQ5PGJ2_9PSED</name>
<dbReference type="InterPro" id="IPR003439">
    <property type="entry name" value="ABC_transporter-like_ATP-bd"/>
</dbReference>
<feature type="domain" description="ABC transmembrane type-1" evidence="9">
    <location>
        <begin position="38"/>
        <end position="314"/>
    </location>
</feature>
<dbReference type="InterPro" id="IPR039421">
    <property type="entry name" value="Type_1_exporter"/>
</dbReference>
<dbReference type="Pfam" id="PF00664">
    <property type="entry name" value="ABC_membrane"/>
    <property type="match status" value="1"/>
</dbReference>
<feature type="domain" description="ABC transporter" evidence="8">
    <location>
        <begin position="348"/>
        <end position="574"/>
    </location>
</feature>
<reference evidence="10" key="1">
    <citation type="journal article" date="2021" name="Sci. Rep.">
        <title>An efficient direct screening system for microorganisms that activate plant immune responses based on plant-microbe interactions using cultured plant cells.</title>
        <authorList>
            <person name="Kurokawa M."/>
            <person name="Nakano M."/>
            <person name="Kitahata N."/>
            <person name="Kuchitsu K."/>
            <person name="Furuya T."/>
        </authorList>
    </citation>
    <scope>NUCLEOTIDE SEQUENCE</scope>
    <source>
        <strain evidence="10">RS3R-1</strain>
    </source>
</reference>
<dbReference type="InterPro" id="IPR036640">
    <property type="entry name" value="ABC1_TM_sf"/>
</dbReference>
<keyword evidence="6 7" id="KW-0472">Membrane</keyword>